<dbReference type="RefSeq" id="WP_235122344.1">
    <property type="nucleotide sequence ID" value="NZ_CP090978.1"/>
</dbReference>
<sequence length="249" mass="29148">MEQGEQTPVILLNTVPKSGTNLLNQIVLGVPGTVLQSTVLYEGEPEHMKLQFPILENAKPNEVYMGHLYYSKMWSNFLREKPIRTVFMIRDLRDVLVSLAYYIVKSVPHYPIYQDLISLQSQKERYLLLIDGIRDYPNIRQWFALFTGWLHEDDVLTITYEQLMTSAESRKRTILRIAEHIWKDRTPTMPLEKLANEMEKNIDSKVSSTFRKGVVGGWKEEFDEEVKMRFTQVAGELLIQTGYEKDLNW</sequence>
<gene>
    <name evidence="4" type="ORF">L0M14_12285</name>
</gene>
<dbReference type="InterPro" id="IPR027417">
    <property type="entry name" value="P-loop_NTPase"/>
</dbReference>
<evidence type="ECO:0000313" key="4">
    <source>
        <dbReference type="EMBL" id="UJF35787.1"/>
    </source>
</evidence>
<reference evidence="4 5" key="1">
    <citation type="journal article" date="2024" name="Int. J. Syst. Evol. Microbiol.">
        <title>Paenibacillus hexagrammi sp. nov., a novel bacterium isolated from the gut content of Hexagrammos agrammus.</title>
        <authorList>
            <person name="Jung H.K."/>
            <person name="Kim D.G."/>
            <person name="Zin H."/>
            <person name="Park J."/>
            <person name="Jung H."/>
            <person name="Kim Y.O."/>
            <person name="Kong H.J."/>
            <person name="Kim J.W."/>
            <person name="Kim Y.S."/>
        </authorList>
    </citation>
    <scope>NUCLEOTIDE SEQUENCE [LARGE SCALE GENOMIC DNA]</scope>
    <source>
        <strain evidence="4 5">YPD9-1</strain>
    </source>
</reference>
<evidence type="ECO:0000256" key="2">
    <source>
        <dbReference type="ARBA" id="ARBA00022679"/>
    </source>
</evidence>
<proteinExistence type="inferred from homology"/>
<evidence type="ECO:0000256" key="1">
    <source>
        <dbReference type="ARBA" id="ARBA00005771"/>
    </source>
</evidence>
<dbReference type="Pfam" id="PF00685">
    <property type="entry name" value="Sulfotransfer_1"/>
    <property type="match status" value="1"/>
</dbReference>
<accession>A0ABY3SS29</accession>
<dbReference type="Gene3D" id="3.40.50.300">
    <property type="entry name" value="P-loop containing nucleotide triphosphate hydrolases"/>
    <property type="match status" value="1"/>
</dbReference>
<evidence type="ECO:0000259" key="3">
    <source>
        <dbReference type="Pfam" id="PF00685"/>
    </source>
</evidence>
<dbReference type="EMBL" id="CP090978">
    <property type="protein sequence ID" value="UJF35787.1"/>
    <property type="molecule type" value="Genomic_DNA"/>
</dbReference>
<comment type="similarity">
    <text evidence="1">Belongs to the sulfotransferase 1 family.</text>
</comment>
<organism evidence="4 5">
    <name type="scientific">Paenibacillus hexagrammi</name>
    <dbReference type="NCBI Taxonomy" id="2908839"/>
    <lineage>
        <taxon>Bacteria</taxon>
        <taxon>Bacillati</taxon>
        <taxon>Bacillota</taxon>
        <taxon>Bacilli</taxon>
        <taxon>Bacillales</taxon>
        <taxon>Paenibacillaceae</taxon>
        <taxon>Paenibacillus</taxon>
    </lineage>
</organism>
<keyword evidence="5" id="KW-1185">Reference proteome</keyword>
<name>A0ABY3SS29_9BACL</name>
<dbReference type="InterPro" id="IPR000863">
    <property type="entry name" value="Sulfotransferase_dom"/>
</dbReference>
<dbReference type="SUPFAM" id="SSF52540">
    <property type="entry name" value="P-loop containing nucleoside triphosphate hydrolases"/>
    <property type="match status" value="1"/>
</dbReference>
<evidence type="ECO:0000313" key="5">
    <source>
        <dbReference type="Proteomes" id="UP001649230"/>
    </source>
</evidence>
<dbReference type="Proteomes" id="UP001649230">
    <property type="component" value="Chromosome"/>
</dbReference>
<keyword evidence="2" id="KW-0808">Transferase</keyword>
<protein>
    <submittedName>
        <fullName evidence="4">Sulfotransferase domain-containing protein</fullName>
    </submittedName>
</protein>
<dbReference type="PANTHER" id="PTHR11783">
    <property type="entry name" value="SULFOTRANSFERASE SULT"/>
    <property type="match status" value="1"/>
</dbReference>
<feature type="domain" description="Sulfotransferase" evidence="3">
    <location>
        <begin position="10"/>
        <end position="241"/>
    </location>
</feature>